<dbReference type="GO" id="GO:0009245">
    <property type="term" value="P:lipid A biosynthetic process"/>
    <property type="evidence" value="ECO:0007669"/>
    <property type="project" value="UniProtKB-KW"/>
</dbReference>
<reference evidence="8" key="1">
    <citation type="submission" date="2018-06" db="EMBL/GenBank/DDBJ databases">
        <authorList>
            <person name="Zhirakovskaya E."/>
        </authorList>
    </citation>
    <scope>NUCLEOTIDE SEQUENCE</scope>
</reference>
<gene>
    <name evidence="8" type="ORF">MNBD_ALPHA09-2210</name>
</gene>
<keyword evidence="3" id="KW-0441">Lipid A biosynthesis</keyword>
<dbReference type="GO" id="GO:0016020">
    <property type="term" value="C:membrane"/>
    <property type="evidence" value="ECO:0007669"/>
    <property type="project" value="GOC"/>
</dbReference>
<keyword evidence="6" id="KW-0443">Lipid metabolism</keyword>
<keyword evidence="5 8" id="KW-0808">Transferase</keyword>
<evidence type="ECO:0000256" key="1">
    <source>
        <dbReference type="ARBA" id="ARBA00012687"/>
    </source>
</evidence>
<comment type="catalytic activity">
    <reaction evidence="7">
        <text>a lipid X + a UDP-2-N,3-O-bis[(3R)-3-hydroxyacyl]-alpha-D-glucosamine = a lipid A disaccharide + UDP + H(+)</text>
        <dbReference type="Rhea" id="RHEA:67828"/>
        <dbReference type="ChEBI" id="CHEBI:15378"/>
        <dbReference type="ChEBI" id="CHEBI:58223"/>
        <dbReference type="ChEBI" id="CHEBI:137748"/>
        <dbReference type="ChEBI" id="CHEBI:176338"/>
        <dbReference type="ChEBI" id="CHEBI:176343"/>
        <dbReference type="EC" id="2.4.1.182"/>
    </reaction>
</comment>
<dbReference type="NCBIfam" id="TIGR00215">
    <property type="entry name" value="lpxB"/>
    <property type="match status" value="1"/>
</dbReference>
<evidence type="ECO:0000256" key="3">
    <source>
        <dbReference type="ARBA" id="ARBA00022556"/>
    </source>
</evidence>
<dbReference type="AlphaFoldDB" id="A0A3B0SZE0"/>
<dbReference type="EMBL" id="UOEM01000001">
    <property type="protein sequence ID" value="VAW09970.1"/>
    <property type="molecule type" value="Genomic_DNA"/>
</dbReference>
<keyword evidence="4 8" id="KW-0328">Glycosyltransferase</keyword>
<dbReference type="Pfam" id="PF02684">
    <property type="entry name" value="LpxB"/>
    <property type="match status" value="1"/>
</dbReference>
<dbReference type="PANTHER" id="PTHR30372">
    <property type="entry name" value="LIPID-A-DISACCHARIDE SYNTHASE"/>
    <property type="match status" value="1"/>
</dbReference>
<evidence type="ECO:0000256" key="4">
    <source>
        <dbReference type="ARBA" id="ARBA00022676"/>
    </source>
</evidence>
<dbReference type="GO" id="GO:0005543">
    <property type="term" value="F:phospholipid binding"/>
    <property type="evidence" value="ECO:0007669"/>
    <property type="project" value="TreeGrafter"/>
</dbReference>
<proteinExistence type="predicted"/>
<evidence type="ECO:0000256" key="6">
    <source>
        <dbReference type="ARBA" id="ARBA00023098"/>
    </source>
</evidence>
<name>A0A3B0SZE0_9ZZZZ</name>
<evidence type="ECO:0000256" key="7">
    <source>
        <dbReference type="ARBA" id="ARBA00048975"/>
    </source>
</evidence>
<dbReference type="GO" id="GO:0008915">
    <property type="term" value="F:lipid-A-disaccharide synthase activity"/>
    <property type="evidence" value="ECO:0007669"/>
    <property type="project" value="UniProtKB-EC"/>
</dbReference>
<protein>
    <recommendedName>
        <fullName evidence="1">lipid-A-disaccharide synthase</fullName>
        <ecNumber evidence="1">2.4.1.182</ecNumber>
    </recommendedName>
</protein>
<dbReference type="SUPFAM" id="SSF53756">
    <property type="entry name" value="UDP-Glycosyltransferase/glycogen phosphorylase"/>
    <property type="match status" value="1"/>
</dbReference>
<evidence type="ECO:0000313" key="8">
    <source>
        <dbReference type="EMBL" id="VAW09970.1"/>
    </source>
</evidence>
<dbReference type="InterPro" id="IPR003835">
    <property type="entry name" value="Glyco_trans_19"/>
</dbReference>
<sequence length="396" mass="42035">MTGATSARPLRIAIIAGEASGDHLGGPLMRELAMRLDGDVDFLGIGGTEMTAAGLTSIFPMSDIVVMGPLAILRRLPALRRRIVQAAEALVAWSPDVTVIIDCPEFSHRVASRLRARDPGLPIVDYVAPTVWAWRPWRAKSMRRYVDEVMAVLPFEPEVFARLGGPRCRYVGHSAGERPPADPKAVARLREQASAHGPVLVAMPGSRGNEITRLMTPFGEAVARLAALAPSLGVIMPVLPHTRPVIEEATAGWPVTPVFVTEETGRHAAMAAGDAAIVASGTATLEMALAGTPMVVGYRMEAISAVILRPLVSVQSMVLANLVHGSNAIPELFQNNCTGKKLADAVWPLLNDTPQRSAQMEALADIGARVRATGKPPSAAAADIVLQAAGRRKLLP</sequence>
<evidence type="ECO:0000256" key="5">
    <source>
        <dbReference type="ARBA" id="ARBA00022679"/>
    </source>
</evidence>
<dbReference type="PANTHER" id="PTHR30372:SF4">
    <property type="entry name" value="LIPID-A-DISACCHARIDE SYNTHASE, MITOCHONDRIAL-RELATED"/>
    <property type="match status" value="1"/>
</dbReference>
<evidence type="ECO:0000256" key="2">
    <source>
        <dbReference type="ARBA" id="ARBA00022516"/>
    </source>
</evidence>
<organism evidence="8">
    <name type="scientific">hydrothermal vent metagenome</name>
    <dbReference type="NCBI Taxonomy" id="652676"/>
    <lineage>
        <taxon>unclassified sequences</taxon>
        <taxon>metagenomes</taxon>
        <taxon>ecological metagenomes</taxon>
    </lineage>
</organism>
<accession>A0A3B0SZE0</accession>
<dbReference type="EC" id="2.4.1.182" evidence="1"/>
<keyword evidence="2" id="KW-0444">Lipid biosynthesis</keyword>